<dbReference type="PANTHER" id="PTHR33138">
    <property type="entry name" value="OS01G0690200 PROTEIN"/>
    <property type="match status" value="1"/>
</dbReference>
<evidence type="ECO:0000256" key="1">
    <source>
        <dbReference type="SAM" id="SignalP"/>
    </source>
</evidence>
<dbReference type="EMBL" id="CAUOFW020003317">
    <property type="protein sequence ID" value="CAK9159189.1"/>
    <property type="molecule type" value="Genomic_DNA"/>
</dbReference>
<keyword evidence="1" id="KW-0732">Signal</keyword>
<feature type="chain" id="PRO_5044847322" description="Wall-associated receptor kinase galacturonan-binding domain-containing protein" evidence="1">
    <location>
        <begin position="23"/>
        <end position="388"/>
    </location>
</feature>
<reference evidence="2 3" key="1">
    <citation type="submission" date="2024-02" db="EMBL/GenBank/DDBJ databases">
        <authorList>
            <person name="Vignale AGUSTIN F."/>
            <person name="Sosa J E."/>
            <person name="Modenutti C."/>
        </authorList>
    </citation>
    <scope>NUCLEOTIDE SEQUENCE [LARGE SCALE GENOMIC DNA]</scope>
</reference>
<dbReference type="PANTHER" id="PTHR33138:SF11">
    <property type="entry name" value="KINASE-LIKE PROTEIN"/>
    <property type="match status" value="1"/>
</dbReference>
<evidence type="ECO:0008006" key="4">
    <source>
        <dbReference type="Google" id="ProtNLM"/>
    </source>
</evidence>
<name>A0ABC8SVI7_9AQUA</name>
<evidence type="ECO:0000313" key="2">
    <source>
        <dbReference type="EMBL" id="CAK9159189.1"/>
    </source>
</evidence>
<gene>
    <name evidence="2" type="ORF">ILEXP_LOCUS27884</name>
</gene>
<comment type="caution">
    <text evidence="2">The sequence shown here is derived from an EMBL/GenBank/DDBJ whole genome shotgun (WGS) entry which is preliminary data.</text>
</comment>
<evidence type="ECO:0000313" key="3">
    <source>
        <dbReference type="Proteomes" id="UP001642360"/>
    </source>
</evidence>
<feature type="signal peptide" evidence="1">
    <location>
        <begin position="1"/>
        <end position="22"/>
    </location>
</feature>
<accession>A0ABC8SVI7</accession>
<keyword evidence="3" id="KW-1185">Reference proteome</keyword>
<sequence>MVSSCFFFVFFVLSHLVLLSSGQEQNQSYLECPVTFRCGSLSLIGFPFTSFKQPDCGLCMVNCDKKPFPTVQLDKNGRWYEARSILQITDSILVGDLVLDQLLNSRSCDFFNNITLPNSYFYNVTPLNYPRISFTISPNPNLILFKCINSPKHTWQVDEYLNGTYSYKHSLDFSVYYTYPSNPITTPNPSVLHHPQMVSKPNLNPNYSDQFALFTAEFSLQLPGSDKCSKCKLEGELCVVDSKNKFHCDKAQVIAAASAVGTGILVATVFCFRRKFSLVCGSNFGCLPQLADTILEDDRFQFDNNVTNLALLSNCSLPFPEELLRYSVNMINCDAGNGSGWELAMFQDKRNLSLALKECGTEVVAPVEVRGGSYGFGDYVGLLRKGFC</sequence>
<protein>
    <recommendedName>
        <fullName evidence="4">Wall-associated receptor kinase galacturonan-binding domain-containing protein</fullName>
    </recommendedName>
</protein>
<organism evidence="2 3">
    <name type="scientific">Ilex paraguariensis</name>
    <name type="common">yerba mate</name>
    <dbReference type="NCBI Taxonomy" id="185542"/>
    <lineage>
        <taxon>Eukaryota</taxon>
        <taxon>Viridiplantae</taxon>
        <taxon>Streptophyta</taxon>
        <taxon>Embryophyta</taxon>
        <taxon>Tracheophyta</taxon>
        <taxon>Spermatophyta</taxon>
        <taxon>Magnoliopsida</taxon>
        <taxon>eudicotyledons</taxon>
        <taxon>Gunneridae</taxon>
        <taxon>Pentapetalae</taxon>
        <taxon>asterids</taxon>
        <taxon>campanulids</taxon>
        <taxon>Aquifoliales</taxon>
        <taxon>Aquifoliaceae</taxon>
        <taxon>Ilex</taxon>
    </lineage>
</organism>
<dbReference type="Proteomes" id="UP001642360">
    <property type="component" value="Unassembled WGS sequence"/>
</dbReference>
<dbReference type="AlphaFoldDB" id="A0ABC8SVI7"/>
<proteinExistence type="predicted"/>